<organism evidence="14 15">
    <name type="scientific">Nocardioides euryhalodurans</name>
    <dbReference type="NCBI Taxonomy" id="2518370"/>
    <lineage>
        <taxon>Bacteria</taxon>
        <taxon>Bacillati</taxon>
        <taxon>Actinomycetota</taxon>
        <taxon>Actinomycetes</taxon>
        <taxon>Propionibacteriales</taxon>
        <taxon>Nocardioidaceae</taxon>
        <taxon>Nocardioides</taxon>
    </lineage>
</organism>
<feature type="domain" description="Metallo-beta-lactamase" evidence="13">
    <location>
        <begin position="22"/>
        <end position="216"/>
    </location>
</feature>
<evidence type="ECO:0000256" key="1">
    <source>
        <dbReference type="ARBA" id="ARBA00001526"/>
    </source>
</evidence>
<evidence type="ECO:0000313" key="15">
    <source>
        <dbReference type="Proteomes" id="UP000294894"/>
    </source>
</evidence>
<evidence type="ECO:0000256" key="3">
    <source>
        <dbReference type="ARBA" id="ARBA00004418"/>
    </source>
</evidence>
<dbReference type="PANTHER" id="PTHR42951">
    <property type="entry name" value="METALLO-BETA-LACTAMASE DOMAIN-CONTAINING"/>
    <property type="match status" value="1"/>
</dbReference>
<dbReference type="GO" id="GO:0046677">
    <property type="term" value="P:response to antibiotic"/>
    <property type="evidence" value="ECO:0007669"/>
    <property type="project" value="UniProtKB-KW"/>
</dbReference>
<keyword evidence="11" id="KW-0862">Zinc</keyword>
<keyword evidence="10 14" id="KW-0378">Hydrolase</keyword>
<evidence type="ECO:0000256" key="10">
    <source>
        <dbReference type="ARBA" id="ARBA00022801"/>
    </source>
</evidence>
<sequence>MARTPTVELAPGVWRLPLLGDWVNGFAFRDSDGQVTLLDMGLERHGPKVLAALRSIGSGPTDVTRLLLTHAHADHAGGAALVARETGHGFGVHEDDAAYARDGEVPPGDPSSRVGRVLRRFGAQPGFDAVPVAEELTDEMVIPVGGGLRVVHTPGHSPGHCSFLHEESGVLVTGDAIFNVLRPRWPVKAFCTDFAMTKRTAHRLGELDYEVAAFTHGPEIRDGAREAVRRFLSRSAGR</sequence>
<dbReference type="InterPro" id="IPR001279">
    <property type="entry name" value="Metallo-B-lactamas"/>
</dbReference>
<dbReference type="Pfam" id="PF00753">
    <property type="entry name" value="Lactamase_B"/>
    <property type="match status" value="1"/>
</dbReference>
<evidence type="ECO:0000256" key="12">
    <source>
        <dbReference type="ARBA" id="ARBA00023251"/>
    </source>
</evidence>
<accession>A0A4P7GI94</accession>
<dbReference type="KEGG" id="noy:EXE57_03275"/>
<dbReference type="SMART" id="SM00849">
    <property type="entry name" value="Lactamase_B"/>
    <property type="match status" value="1"/>
</dbReference>
<gene>
    <name evidence="14" type="ORF">EXE57_03275</name>
</gene>
<evidence type="ECO:0000256" key="8">
    <source>
        <dbReference type="ARBA" id="ARBA00022729"/>
    </source>
</evidence>
<comment type="cofactor">
    <cofactor evidence="2">
        <name>Zn(2+)</name>
        <dbReference type="ChEBI" id="CHEBI:29105"/>
    </cofactor>
</comment>
<evidence type="ECO:0000256" key="11">
    <source>
        <dbReference type="ARBA" id="ARBA00022833"/>
    </source>
</evidence>
<comment type="subcellular location">
    <subcellularLocation>
        <location evidence="3">Periplasm</location>
    </subcellularLocation>
</comment>
<dbReference type="GO" id="GO:0042597">
    <property type="term" value="C:periplasmic space"/>
    <property type="evidence" value="ECO:0007669"/>
    <property type="project" value="UniProtKB-SubCell"/>
</dbReference>
<evidence type="ECO:0000256" key="6">
    <source>
        <dbReference type="ARBA" id="ARBA00012865"/>
    </source>
</evidence>
<dbReference type="InterPro" id="IPR050855">
    <property type="entry name" value="NDM-1-like"/>
</dbReference>
<comment type="catalytic activity">
    <reaction evidence="1">
        <text>a beta-lactam + H2O = a substituted beta-amino acid</text>
        <dbReference type="Rhea" id="RHEA:20401"/>
        <dbReference type="ChEBI" id="CHEBI:15377"/>
        <dbReference type="ChEBI" id="CHEBI:35627"/>
        <dbReference type="ChEBI" id="CHEBI:140347"/>
        <dbReference type="EC" id="3.5.2.6"/>
    </reaction>
</comment>
<evidence type="ECO:0000256" key="5">
    <source>
        <dbReference type="ARBA" id="ARBA00011245"/>
    </source>
</evidence>
<dbReference type="RefSeq" id="WP_135073970.1">
    <property type="nucleotide sequence ID" value="NZ_CP038267.1"/>
</dbReference>
<keyword evidence="7" id="KW-0479">Metal-binding</keyword>
<dbReference type="InterPro" id="IPR001018">
    <property type="entry name" value="Beta-lactamase_class-B_CS"/>
</dbReference>
<comment type="subunit">
    <text evidence="5">Monomer.</text>
</comment>
<dbReference type="SUPFAM" id="SSF56281">
    <property type="entry name" value="Metallo-hydrolase/oxidoreductase"/>
    <property type="match status" value="1"/>
</dbReference>
<evidence type="ECO:0000256" key="7">
    <source>
        <dbReference type="ARBA" id="ARBA00022723"/>
    </source>
</evidence>
<reference evidence="14 15" key="1">
    <citation type="submission" date="2019-03" db="EMBL/GenBank/DDBJ databases">
        <title>Three New Species of Nocardioides, Nocardioides euryhalodurans sp. nov., Nocardioides seonyuensis sp. nov. and Nocardioides eburneoflavus sp. nov., Iolated from Soil.</title>
        <authorList>
            <person name="Roh S.G."/>
            <person name="Lee C."/>
            <person name="Kim M.-K."/>
            <person name="Kim S.B."/>
        </authorList>
    </citation>
    <scope>NUCLEOTIDE SEQUENCE [LARGE SCALE GENOMIC DNA]</scope>
    <source>
        <strain evidence="14 15">MMS17-SY117</strain>
    </source>
</reference>
<dbReference type="Proteomes" id="UP000294894">
    <property type="component" value="Chromosome"/>
</dbReference>
<keyword evidence="15" id="KW-1185">Reference proteome</keyword>
<dbReference type="GO" id="GO:0008270">
    <property type="term" value="F:zinc ion binding"/>
    <property type="evidence" value="ECO:0007669"/>
    <property type="project" value="InterPro"/>
</dbReference>
<dbReference type="InterPro" id="IPR036866">
    <property type="entry name" value="RibonucZ/Hydroxyglut_hydro"/>
</dbReference>
<keyword evidence="9" id="KW-0574">Periplasm</keyword>
<keyword evidence="8" id="KW-0732">Signal</keyword>
<dbReference type="AlphaFoldDB" id="A0A4P7GI94"/>
<evidence type="ECO:0000313" key="14">
    <source>
        <dbReference type="EMBL" id="QBR91397.1"/>
    </source>
</evidence>
<dbReference type="PROSITE" id="PS00743">
    <property type="entry name" value="BETA_LACTAMASE_B_1"/>
    <property type="match status" value="1"/>
</dbReference>
<protein>
    <recommendedName>
        <fullName evidence="6">beta-lactamase</fullName>
        <ecNumber evidence="6">3.5.2.6</ecNumber>
    </recommendedName>
</protein>
<dbReference type="GO" id="GO:0017001">
    <property type="term" value="P:antibiotic catabolic process"/>
    <property type="evidence" value="ECO:0007669"/>
    <property type="project" value="InterPro"/>
</dbReference>
<dbReference type="GO" id="GO:0008800">
    <property type="term" value="F:beta-lactamase activity"/>
    <property type="evidence" value="ECO:0007669"/>
    <property type="project" value="UniProtKB-EC"/>
</dbReference>
<dbReference type="EMBL" id="CP038267">
    <property type="protein sequence ID" value="QBR91397.1"/>
    <property type="molecule type" value="Genomic_DNA"/>
</dbReference>
<evidence type="ECO:0000256" key="4">
    <source>
        <dbReference type="ARBA" id="ARBA00005250"/>
    </source>
</evidence>
<dbReference type="EC" id="3.5.2.6" evidence="6"/>
<dbReference type="OrthoDB" id="2971563at2"/>
<keyword evidence="12" id="KW-0046">Antibiotic resistance</keyword>
<dbReference type="Gene3D" id="3.60.15.10">
    <property type="entry name" value="Ribonuclease Z/Hydroxyacylglutathione hydrolase-like"/>
    <property type="match status" value="1"/>
</dbReference>
<evidence type="ECO:0000256" key="9">
    <source>
        <dbReference type="ARBA" id="ARBA00022764"/>
    </source>
</evidence>
<comment type="similarity">
    <text evidence="4">Belongs to the metallo-beta-lactamase superfamily. Class-B beta-lactamase family.</text>
</comment>
<evidence type="ECO:0000256" key="2">
    <source>
        <dbReference type="ARBA" id="ARBA00001947"/>
    </source>
</evidence>
<dbReference type="CDD" id="cd07721">
    <property type="entry name" value="yflN-like_MBL-fold"/>
    <property type="match status" value="1"/>
</dbReference>
<dbReference type="PANTHER" id="PTHR42951:SF4">
    <property type="entry name" value="ACYL-COENZYME A THIOESTERASE MBLAC2"/>
    <property type="match status" value="1"/>
</dbReference>
<name>A0A4P7GI94_9ACTN</name>
<proteinExistence type="inferred from homology"/>
<evidence type="ECO:0000259" key="13">
    <source>
        <dbReference type="SMART" id="SM00849"/>
    </source>
</evidence>